<evidence type="ECO:0000313" key="4">
    <source>
        <dbReference type="Proteomes" id="UP000019375"/>
    </source>
</evidence>
<keyword evidence="2" id="KW-0732">Signal</keyword>
<reference evidence="4" key="1">
    <citation type="journal article" date="2013" name="Genome Announc.">
        <title>Genome sequence of the food spoilage yeast Zygosaccharomyces bailii CLIB 213(T).</title>
        <authorList>
            <person name="Galeote V."/>
            <person name="Bigey F."/>
            <person name="Devillers H."/>
            <person name="Neuveglise C."/>
            <person name="Dequin S."/>
        </authorList>
    </citation>
    <scope>NUCLEOTIDE SEQUENCE [LARGE SCALE GENOMIC DNA]</scope>
    <source>
        <strain evidence="4">CLIB 213 / ATCC 58445 / CBS 680 / CCRC 21525 / NBRC 1098 / NCYC 1416 / NRRL Y-2227</strain>
    </source>
</reference>
<proteinExistence type="predicted"/>
<feature type="signal peptide" evidence="2">
    <location>
        <begin position="1"/>
        <end position="17"/>
    </location>
</feature>
<keyword evidence="4" id="KW-1185">Reference proteome</keyword>
<dbReference type="EMBL" id="HG316458">
    <property type="protein sequence ID" value="CDF89759.1"/>
    <property type="molecule type" value="Genomic_DNA"/>
</dbReference>
<protein>
    <submittedName>
        <fullName evidence="3">ZYBA0S05-01046g1_1</fullName>
    </submittedName>
</protein>
<gene>
    <name evidence="3" type="ORF">BN860_01046g</name>
</gene>
<feature type="region of interest" description="Disordered" evidence="1">
    <location>
        <begin position="638"/>
        <end position="659"/>
    </location>
</feature>
<dbReference type="OrthoDB" id="3260408at2759"/>
<evidence type="ECO:0000256" key="1">
    <source>
        <dbReference type="SAM" id="MobiDB-lite"/>
    </source>
</evidence>
<feature type="region of interest" description="Disordered" evidence="1">
    <location>
        <begin position="673"/>
        <end position="712"/>
    </location>
</feature>
<evidence type="ECO:0000313" key="3">
    <source>
        <dbReference type="EMBL" id="CDF89759.1"/>
    </source>
</evidence>
<dbReference type="Proteomes" id="UP000019375">
    <property type="component" value="Unassembled WGS sequence"/>
</dbReference>
<feature type="compositionally biased region" description="Polar residues" evidence="1">
    <location>
        <begin position="689"/>
        <end position="706"/>
    </location>
</feature>
<accession>A0A8J2T7U7</accession>
<name>A0A8J2T7U7_ZYGB2</name>
<organism evidence="3 4">
    <name type="scientific">Zygosaccharomyces bailii (strain CLIB 213 / ATCC 58445 / CBS 680 / BCRC 21525 / NBRC 1098 / NCYC 1416 / NRRL Y-2227)</name>
    <dbReference type="NCBI Taxonomy" id="1333698"/>
    <lineage>
        <taxon>Eukaryota</taxon>
        <taxon>Fungi</taxon>
        <taxon>Dikarya</taxon>
        <taxon>Ascomycota</taxon>
        <taxon>Saccharomycotina</taxon>
        <taxon>Saccharomycetes</taxon>
        <taxon>Saccharomycetales</taxon>
        <taxon>Saccharomycetaceae</taxon>
        <taxon>Zygosaccharomyces</taxon>
    </lineage>
</organism>
<evidence type="ECO:0000256" key="2">
    <source>
        <dbReference type="SAM" id="SignalP"/>
    </source>
</evidence>
<dbReference type="AlphaFoldDB" id="A0A8J2T7U7"/>
<feature type="chain" id="PRO_5035248974" evidence="2">
    <location>
        <begin position="18"/>
        <end position="712"/>
    </location>
</feature>
<sequence length="712" mass="81344">MRILAKISFLLVTLTWSLHFYCQSNQCSAELQRVCHYTSPSVWEKHLVEKNQFYREQLSPKVAIVKSRVRSLQSQYKAKVLPKLVEFGNYFYLEIVSPSIEVACQTWDEFDHRAFRECSLKKLRWARQRIWYYYSVFVRPNCSKFVSASKLDKLNEIIWAHFGKLDQQYKLMEKCSEAHAKIAPVLAQASQRLEKFYHLILIRLQPVVQRFKHNSCNKLDPVLADMWERCRTSETCFKTHSWLKKTWQNLKFGLTYIKIYFKDAMAPYTEEIESVVAAKVNSGTKAASKSISKVKSKAKARVSASASARGNAKAEAKAGAKGITSVSASASADSTTSFSTTFAISCDEEDEEILSTTTSTVMLTVTMDDSELAPKETGAELEVAEQDVAQDEFDAWFRVVDQKSSSVVKSFDTEVSKYIHKHVQEIEPYFKNKTQNVSQTMQNHFKLINSAIQDINCTCETDNETGNVTCFDSTGTTQLSEYISRPRMRELFADAHSVMDKYMLQIKEELAAEAEAVDKKVQLIREELLEVYEEWGDVMISEWSKRLAYIDIVAGHLEEKDQGSSDASSDNWRKFLSLKKQVINARDQLATHPANLHEMKQFLKKGQYLVDVLSHESGEYLYILRARANLAFQAREKEEQKTEDIPRMLNSSISSHGNSSALRQLQHYKNLTKHASKKLEKAAGKRYSNETSSTQKLSNVETSLESSIEAVQ</sequence>